<dbReference type="PANTHER" id="PTHR13887:SF54">
    <property type="entry name" value="DSBA FAMILY PROTEIN"/>
    <property type="match status" value="1"/>
</dbReference>
<dbReference type="Proteomes" id="UP000297739">
    <property type="component" value="Unassembled WGS sequence"/>
</dbReference>
<dbReference type="SUPFAM" id="SSF52833">
    <property type="entry name" value="Thioredoxin-like"/>
    <property type="match status" value="1"/>
</dbReference>
<dbReference type="InterPro" id="IPR036249">
    <property type="entry name" value="Thioredoxin-like_sf"/>
</dbReference>
<dbReference type="OrthoDB" id="9813770at2"/>
<dbReference type="InterPro" id="IPR001853">
    <property type="entry name" value="DSBA-like_thioredoxin_dom"/>
</dbReference>
<reference evidence="2 3" key="1">
    <citation type="submission" date="2019-04" db="EMBL/GenBank/DDBJ databases">
        <authorList>
            <person name="Feng G."/>
            <person name="Zhang J."/>
            <person name="Zhu H."/>
        </authorList>
    </citation>
    <scope>NUCLEOTIDE SEQUENCE [LARGE SCALE GENOMIC DNA]</scope>
    <source>
        <strain evidence="2 3">JCM 17223</strain>
    </source>
</reference>
<gene>
    <name evidence="2" type="ORF">E5J99_03570</name>
</gene>
<dbReference type="EMBL" id="SRLD01000004">
    <property type="protein sequence ID" value="TGE19332.1"/>
    <property type="molecule type" value="Genomic_DNA"/>
</dbReference>
<evidence type="ECO:0000313" key="3">
    <source>
        <dbReference type="Proteomes" id="UP000297739"/>
    </source>
</evidence>
<dbReference type="GO" id="GO:0016491">
    <property type="term" value="F:oxidoreductase activity"/>
    <property type="evidence" value="ECO:0007669"/>
    <property type="project" value="InterPro"/>
</dbReference>
<comment type="caution">
    <text evidence="2">The sequence shown here is derived from an EMBL/GenBank/DDBJ whole genome shotgun (WGS) entry which is preliminary data.</text>
</comment>
<dbReference type="CDD" id="cd03025">
    <property type="entry name" value="DsbA_FrnE_like"/>
    <property type="match status" value="1"/>
</dbReference>
<proteinExistence type="predicted"/>
<keyword evidence="3" id="KW-1185">Reference proteome</keyword>
<accession>A0A4Z0PPP0</accession>
<dbReference type="Gene3D" id="3.40.30.10">
    <property type="entry name" value="Glutaredoxin"/>
    <property type="match status" value="1"/>
</dbReference>
<dbReference type="Pfam" id="PF01323">
    <property type="entry name" value="DSBA"/>
    <property type="match status" value="1"/>
</dbReference>
<evidence type="ECO:0000259" key="1">
    <source>
        <dbReference type="Pfam" id="PF01323"/>
    </source>
</evidence>
<name>A0A4Z0PPP0_9BACT</name>
<sequence>MEQPTDLPELLYIFDPLCGWCYGMSPVIERVQNEFAGRLTVSALSGGMVTGPQAGPIRNDWEYISGALEQVEKVAGVTFGPAFRQLGAEGSYRQDSEPPCRALTVFRQLDPYHQAASFAHAIQQAYFRDGQNLNDPATYEPLAADFGLNVAEFRRRLALPETAQATRQEFAAVARIGVQGFPTTILRAGDQGYLLARGFQPYAAFVEGLELAMRQAAAEGNS</sequence>
<evidence type="ECO:0000313" key="2">
    <source>
        <dbReference type="EMBL" id="TGE19332.1"/>
    </source>
</evidence>
<organism evidence="2 3">
    <name type="scientific">Hymenobacter elongatus</name>
    <dbReference type="NCBI Taxonomy" id="877208"/>
    <lineage>
        <taxon>Bacteria</taxon>
        <taxon>Pseudomonadati</taxon>
        <taxon>Bacteroidota</taxon>
        <taxon>Cytophagia</taxon>
        <taxon>Cytophagales</taxon>
        <taxon>Hymenobacteraceae</taxon>
        <taxon>Hymenobacter</taxon>
    </lineage>
</organism>
<protein>
    <submittedName>
        <fullName evidence="2">DsbA family protein</fullName>
    </submittedName>
</protein>
<dbReference type="AlphaFoldDB" id="A0A4Z0PPP0"/>
<dbReference type="Gene3D" id="1.10.472.60">
    <property type="entry name" value="putative protein disulfide isomerase domain"/>
    <property type="match status" value="1"/>
</dbReference>
<dbReference type="RefSeq" id="WP_135496343.1">
    <property type="nucleotide sequence ID" value="NZ_SRLD01000004.1"/>
</dbReference>
<feature type="domain" description="DSBA-like thioredoxin" evidence="1">
    <location>
        <begin position="14"/>
        <end position="204"/>
    </location>
</feature>
<dbReference type="PANTHER" id="PTHR13887">
    <property type="entry name" value="GLUTATHIONE S-TRANSFERASE KAPPA"/>
    <property type="match status" value="1"/>
</dbReference>